<dbReference type="InterPro" id="IPR013078">
    <property type="entry name" value="His_Pase_superF_clade-1"/>
</dbReference>
<dbReference type="Proteomes" id="UP000664169">
    <property type="component" value="Unassembled WGS sequence"/>
</dbReference>
<dbReference type="SMART" id="SM00855">
    <property type="entry name" value="PGAM"/>
    <property type="match status" value="1"/>
</dbReference>
<name>A0A8H3FWZ9_9LECA</name>
<dbReference type="GO" id="GO:0005737">
    <property type="term" value="C:cytoplasm"/>
    <property type="evidence" value="ECO:0007669"/>
    <property type="project" value="TreeGrafter"/>
</dbReference>
<proteinExistence type="predicted"/>
<comment type="caution">
    <text evidence="3">The sequence shown here is derived from an EMBL/GenBank/DDBJ whole genome shotgun (WGS) entry which is preliminary data.</text>
</comment>
<dbReference type="Pfam" id="PF00300">
    <property type="entry name" value="His_Phos_1"/>
    <property type="match status" value="1"/>
</dbReference>
<dbReference type="EMBL" id="CAJPDQ010000031">
    <property type="protein sequence ID" value="CAF9928941.1"/>
    <property type="molecule type" value="Genomic_DNA"/>
</dbReference>
<dbReference type="AlphaFoldDB" id="A0A8H3FWZ9"/>
<keyword evidence="2" id="KW-0732">Signal</keyword>
<accession>A0A8H3FWZ9</accession>
<sequence>MYSFIALLTFAAGIFAASAEHIVYSTVPGFFLQDLNTTNASTFDYTATNFGLINRTYPTDSHFDPHGKKTQWQRFARYVEALVFHESRKIDYKVIFFGRHGEGFHNAAETYYGTPAWNCYWSERDGNSTAIWADAHLTPNGIAQAQRAHNFWAHELDVQKIPAPQSYYTSPLYRCLSTANITFSGLKLPRSRPFVPLVKELFRESISGHTCDRRSNKTYIHDSFPSYKIEKGFSEQDLLWKPLEDETSVDQQVRSKIVLDQVFKSDRSTWVSVTSHSGEIGAILADLGHIPFSLNTGSVIPVFVKAERAKGPQPTTATQPYTALSTCSTQPPLPTATA</sequence>
<reference evidence="3" key="1">
    <citation type="submission" date="2021-03" db="EMBL/GenBank/DDBJ databases">
        <authorList>
            <person name="Tagirdzhanova G."/>
        </authorList>
    </citation>
    <scope>NUCLEOTIDE SEQUENCE</scope>
</reference>
<dbReference type="GO" id="GO:0016791">
    <property type="term" value="F:phosphatase activity"/>
    <property type="evidence" value="ECO:0007669"/>
    <property type="project" value="TreeGrafter"/>
</dbReference>
<feature type="signal peptide" evidence="2">
    <location>
        <begin position="1"/>
        <end position="19"/>
    </location>
</feature>
<evidence type="ECO:0000313" key="3">
    <source>
        <dbReference type="EMBL" id="CAF9928941.1"/>
    </source>
</evidence>
<organism evidence="3 4">
    <name type="scientific">Gomphillus americanus</name>
    <dbReference type="NCBI Taxonomy" id="1940652"/>
    <lineage>
        <taxon>Eukaryota</taxon>
        <taxon>Fungi</taxon>
        <taxon>Dikarya</taxon>
        <taxon>Ascomycota</taxon>
        <taxon>Pezizomycotina</taxon>
        <taxon>Lecanoromycetes</taxon>
        <taxon>OSLEUM clade</taxon>
        <taxon>Ostropomycetidae</taxon>
        <taxon>Ostropales</taxon>
        <taxon>Graphidaceae</taxon>
        <taxon>Gomphilloideae</taxon>
        <taxon>Gomphillus</taxon>
    </lineage>
</organism>
<dbReference type="SUPFAM" id="SSF53254">
    <property type="entry name" value="Phosphoglycerate mutase-like"/>
    <property type="match status" value="1"/>
</dbReference>
<dbReference type="OrthoDB" id="496981at2759"/>
<evidence type="ECO:0008006" key="5">
    <source>
        <dbReference type="Google" id="ProtNLM"/>
    </source>
</evidence>
<dbReference type="Gene3D" id="3.40.50.1240">
    <property type="entry name" value="Phosphoglycerate mutase-like"/>
    <property type="match status" value="1"/>
</dbReference>
<feature type="compositionally biased region" description="Low complexity" evidence="1">
    <location>
        <begin position="312"/>
        <end position="323"/>
    </location>
</feature>
<keyword evidence="4" id="KW-1185">Reference proteome</keyword>
<evidence type="ECO:0000313" key="4">
    <source>
        <dbReference type="Proteomes" id="UP000664169"/>
    </source>
</evidence>
<evidence type="ECO:0000256" key="1">
    <source>
        <dbReference type="SAM" id="MobiDB-lite"/>
    </source>
</evidence>
<protein>
    <recommendedName>
        <fullName evidence="5">Phosphoglycerate mutase</fullName>
    </recommendedName>
</protein>
<gene>
    <name evidence="3" type="ORF">GOMPHAMPRED_005263</name>
</gene>
<dbReference type="CDD" id="cd07067">
    <property type="entry name" value="HP_PGM_like"/>
    <property type="match status" value="1"/>
</dbReference>
<evidence type="ECO:0000256" key="2">
    <source>
        <dbReference type="SAM" id="SignalP"/>
    </source>
</evidence>
<dbReference type="PANTHER" id="PTHR48100">
    <property type="entry name" value="BROAD-SPECIFICITY PHOSPHATASE YOR283W-RELATED"/>
    <property type="match status" value="1"/>
</dbReference>
<feature type="region of interest" description="Disordered" evidence="1">
    <location>
        <begin position="310"/>
        <end position="338"/>
    </location>
</feature>
<dbReference type="InterPro" id="IPR029033">
    <property type="entry name" value="His_PPase_superfam"/>
</dbReference>
<dbReference type="PANTHER" id="PTHR48100:SF32">
    <property type="entry name" value="ANCHORED PROTEIN, PUTATIVE (AFU_ORTHOLOGUE AFUA_1G10590)-RELATED"/>
    <property type="match status" value="1"/>
</dbReference>
<dbReference type="InterPro" id="IPR050275">
    <property type="entry name" value="PGM_Phosphatase"/>
</dbReference>
<feature type="chain" id="PRO_5034461989" description="Phosphoglycerate mutase" evidence="2">
    <location>
        <begin position="20"/>
        <end position="338"/>
    </location>
</feature>